<reference evidence="14 15" key="1">
    <citation type="submission" date="2019-06" db="EMBL/GenBank/DDBJ databases">
        <title>Spirosoma utsteinense sp. nov. isolated from Antarctic ice-free soils.</title>
        <authorList>
            <person name="Tahon G."/>
        </authorList>
    </citation>
    <scope>NUCLEOTIDE SEQUENCE [LARGE SCALE GENOMIC DNA]</scope>
    <source>
        <strain evidence="14 15">LMG 31447</strain>
    </source>
</reference>
<gene>
    <name evidence="14" type="ORF">FH603_4546</name>
</gene>
<dbReference type="InterPro" id="IPR011623">
    <property type="entry name" value="7TMR_DISM_rcpt_extracell_dom1"/>
</dbReference>
<dbReference type="Gene3D" id="2.60.40.2380">
    <property type="match status" value="1"/>
</dbReference>
<feature type="transmembrane region" description="Helical" evidence="9">
    <location>
        <begin position="185"/>
        <end position="206"/>
    </location>
</feature>
<feature type="signal peptide" evidence="10">
    <location>
        <begin position="1"/>
        <end position="23"/>
    </location>
</feature>
<evidence type="ECO:0000256" key="5">
    <source>
        <dbReference type="ARBA" id="ARBA00022741"/>
    </source>
</evidence>
<feature type="transmembrane region" description="Helical" evidence="9">
    <location>
        <begin position="347"/>
        <end position="368"/>
    </location>
</feature>
<feature type="transmembrane region" description="Helical" evidence="9">
    <location>
        <begin position="249"/>
        <end position="266"/>
    </location>
</feature>
<evidence type="ECO:0000313" key="14">
    <source>
        <dbReference type="EMBL" id="MBC3794019.1"/>
    </source>
</evidence>
<comment type="catalytic activity">
    <reaction evidence="1">
        <text>ATP + protein L-histidine = ADP + protein N-phospho-L-histidine.</text>
        <dbReference type="EC" id="2.7.13.3"/>
    </reaction>
</comment>
<keyword evidence="9" id="KW-0812">Transmembrane</keyword>
<evidence type="ECO:0000313" key="15">
    <source>
        <dbReference type="Proteomes" id="UP000700732"/>
    </source>
</evidence>
<feature type="chain" id="PRO_5046973408" description="histidine kinase" evidence="10">
    <location>
        <begin position="24"/>
        <end position="621"/>
    </location>
</feature>
<evidence type="ECO:0000256" key="9">
    <source>
        <dbReference type="SAM" id="Phobius"/>
    </source>
</evidence>
<dbReference type="EMBL" id="VFIA01000035">
    <property type="protein sequence ID" value="MBC3794019.1"/>
    <property type="molecule type" value="Genomic_DNA"/>
</dbReference>
<dbReference type="Pfam" id="PF07696">
    <property type="entry name" value="7TMR-DISMED2"/>
    <property type="match status" value="1"/>
</dbReference>
<dbReference type="RefSeq" id="WP_186740017.1">
    <property type="nucleotide sequence ID" value="NZ_VFIA01000035.1"/>
</dbReference>
<evidence type="ECO:0000256" key="7">
    <source>
        <dbReference type="ARBA" id="ARBA00022840"/>
    </source>
</evidence>
<evidence type="ECO:0000256" key="10">
    <source>
        <dbReference type="SAM" id="SignalP"/>
    </source>
</evidence>
<dbReference type="Gene3D" id="3.30.565.10">
    <property type="entry name" value="Histidine kinase-like ATPase, C-terminal domain"/>
    <property type="match status" value="1"/>
</dbReference>
<dbReference type="Pfam" id="PF07730">
    <property type="entry name" value="HisKA_3"/>
    <property type="match status" value="1"/>
</dbReference>
<keyword evidence="5" id="KW-0547">Nucleotide-binding</keyword>
<keyword evidence="6 14" id="KW-0418">Kinase</keyword>
<evidence type="ECO:0000259" key="11">
    <source>
        <dbReference type="Pfam" id="PF07695"/>
    </source>
</evidence>
<evidence type="ECO:0000259" key="13">
    <source>
        <dbReference type="Pfam" id="PF07730"/>
    </source>
</evidence>
<keyword evidence="10" id="KW-0732">Signal</keyword>
<keyword evidence="3" id="KW-0597">Phosphoprotein</keyword>
<name>A0ABR6WBU3_9BACT</name>
<keyword evidence="8" id="KW-0902">Two-component regulatory system</keyword>
<feature type="domain" description="7TM-DISM receptor extracellular" evidence="12">
    <location>
        <begin position="40"/>
        <end position="172"/>
    </location>
</feature>
<evidence type="ECO:0000256" key="2">
    <source>
        <dbReference type="ARBA" id="ARBA00012438"/>
    </source>
</evidence>
<feature type="transmembrane region" description="Helical" evidence="9">
    <location>
        <begin position="213"/>
        <end position="237"/>
    </location>
</feature>
<dbReference type="GO" id="GO:0016301">
    <property type="term" value="F:kinase activity"/>
    <property type="evidence" value="ECO:0007669"/>
    <property type="project" value="UniProtKB-KW"/>
</dbReference>
<keyword evidence="7" id="KW-0067">ATP-binding</keyword>
<feature type="domain" description="7TM-DISM receptor extracellular" evidence="11">
    <location>
        <begin position="185"/>
        <end position="399"/>
    </location>
</feature>
<dbReference type="PANTHER" id="PTHR24421:SF10">
    <property type="entry name" value="NITRATE_NITRITE SENSOR PROTEIN NARQ"/>
    <property type="match status" value="1"/>
</dbReference>
<dbReference type="InterPro" id="IPR011622">
    <property type="entry name" value="7TMR_DISM_rcpt_extracell_dom2"/>
</dbReference>
<comment type="caution">
    <text evidence="14">The sequence shown here is derived from an EMBL/GenBank/DDBJ whole genome shotgun (WGS) entry which is preliminary data.</text>
</comment>
<protein>
    <recommendedName>
        <fullName evidence="2">histidine kinase</fullName>
        <ecNumber evidence="2">2.7.13.3</ecNumber>
    </recommendedName>
</protein>
<dbReference type="Proteomes" id="UP000700732">
    <property type="component" value="Unassembled WGS sequence"/>
</dbReference>
<dbReference type="EC" id="2.7.13.3" evidence="2"/>
<dbReference type="PANTHER" id="PTHR24421">
    <property type="entry name" value="NITRATE/NITRITE SENSOR PROTEIN NARX-RELATED"/>
    <property type="match status" value="1"/>
</dbReference>
<feature type="domain" description="Signal transduction histidine kinase subgroup 3 dimerisation and phosphoacceptor" evidence="13">
    <location>
        <begin position="436"/>
        <end position="499"/>
    </location>
</feature>
<evidence type="ECO:0000256" key="3">
    <source>
        <dbReference type="ARBA" id="ARBA00022553"/>
    </source>
</evidence>
<evidence type="ECO:0000256" key="4">
    <source>
        <dbReference type="ARBA" id="ARBA00022679"/>
    </source>
</evidence>
<feature type="transmembrane region" description="Helical" evidence="9">
    <location>
        <begin position="383"/>
        <end position="404"/>
    </location>
</feature>
<evidence type="ECO:0000256" key="1">
    <source>
        <dbReference type="ARBA" id="ARBA00000085"/>
    </source>
</evidence>
<keyword evidence="4" id="KW-0808">Transferase</keyword>
<dbReference type="InterPro" id="IPR036890">
    <property type="entry name" value="HATPase_C_sf"/>
</dbReference>
<evidence type="ECO:0000256" key="6">
    <source>
        <dbReference type="ARBA" id="ARBA00022777"/>
    </source>
</evidence>
<feature type="transmembrane region" description="Helical" evidence="9">
    <location>
        <begin position="314"/>
        <end position="335"/>
    </location>
</feature>
<dbReference type="Gene3D" id="1.20.5.1930">
    <property type="match status" value="1"/>
</dbReference>
<proteinExistence type="predicted"/>
<dbReference type="InterPro" id="IPR050482">
    <property type="entry name" value="Sensor_HK_TwoCompSys"/>
</dbReference>
<feature type="transmembrane region" description="Helical" evidence="9">
    <location>
        <begin position="287"/>
        <end position="308"/>
    </location>
</feature>
<evidence type="ECO:0000259" key="12">
    <source>
        <dbReference type="Pfam" id="PF07696"/>
    </source>
</evidence>
<organism evidence="14 15">
    <name type="scientific">Spirosoma utsteinense</name>
    <dbReference type="NCBI Taxonomy" id="2585773"/>
    <lineage>
        <taxon>Bacteria</taxon>
        <taxon>Pseudomonadati</taxon>
        <taxon>Bacteroidota</taxon>
        <taxon>Cytophagia</taxon>
        <taxon>Cytophagales</taxon>
        <taxon>Cytophagaceae</taxon>
        <taxon>Spirosoma</taxon>
    </lineage>
</organism>
<keyword evidence="15" id="KW-1185">Reference proteome</keyword>
<sequence length="621" mass="70524">MKRNVYILLLLYLSLMLSSAASAQSVARLSVDALPENIVQLEIFTDSTRQLTVSQIKVLYNRHRFRPLPGGRLLANYTTASYWLHLSLPATRGRGLYLEIDNPRINQVNFFQLVGTEIVRQVSTGDSLPFGSRRFSHYNWVFPLLPDAQLPSDVFVQLAKHGEILNAPVRVWLPDAFEQYSHQRYLRWGVLAGITLIILLLNGVVWAATADPLYGWFMAVIALHTFHLGAASGLSFQYLWPTHPIINDWYPQTLSAWFIVLAQVQFMQRFIGQTGQNSRVFRWVNGFKYLIIGATLFTVLLLVFRAVPSFYFRWLVGLTLLFSLLVIPLAIVSLYERRHRAEPIIRFYGAITAVHFLTLTVFFTNIVFTRAGHPLLTFTNEALVVISFLVDLLVLSLGVLYFGFANYRRQNETLLTALHRSEQEQSQRIIDALEMERNRIAEDLYDDVGAMLSTAIGYVSSTLRKPEIRERFPMLGEARSLLDRAVENLRTVSHNLMPKNFAQLGLTKSLAETVDKVSQNSTVQFDYVVVGQERRFDAATEVQLFRIASELINDIVKNSTATQATLQLIFNHQTLNLIAEDNGPRTPIYNNLTSKVNFIQGTLDVDASPTGVTTIIEIPYQ</sequence>
<dbReference type="Pfam" id="PF07695">
    <property type="entry name" value="7TMR-DISM_7TM"/>
    <property type="match status" value="1"/>
</dbReference>
<keyword evidence="9" id="KW-0472">Membrane</keyword>
<keyword evidence="9" id="KW-1133">Transmembrane helix</keyword>
<evidence type="ECO:0000256" key="8">
    <source>
        <dbReference type="ARBA" id="ARBA00023012"/>
    </source>
</evidence>
<dbReference type="InterPro" id="IPR011712">
    <property type="entry name" value="Sig_transdc_His_kin_sub3_dim/P"/>
</dbReference>
<accession>A0ABR6WBU3</accession>